<comment type="similarity">
    <text evidence="4">Belongs to the cytochrome P450 family.</text>
</comment>
<evidence type="ECO:0008006" key="16">
    <source>
        <dbReference type="Google" id="ProtNLM"/>
    </source>
</evidence>
<dbReference type="Pfam" id="PF00067">
    <property type="entry name" value="p450"/>
    <property type="match status" value="1"/>
</dbReference>
<keyword evidence="12" id="KW-0472">Membrane</keyword>
<evidence type="ECO:0000256" key="6">
    <source>
        <dbReference type="ARBA" id="ARBA00022723"/>
    </source>
</evidence>
<dbReference type="Proteomes" id="UP001431783">
    <property type="component" value="Unassembled WGS sequence"/>
</dbReference>
<dbReference type="GO" id="GO:0016705">
    <property type="term" value="F:oxidoreductase activity, acting on paired donors, with incorporation or reduction of molecular oxygen"/>
    <property type="evidence" value="ECO:0007669"/>
    <property type="project" value="InterPro"/>
</dbReference>
<dbReference type="AlphaFoldDB" id="A0AAW1TZY1"/>
<dbReference type="PANTHER" id="PTHR24292:SF54">
    <property type="entry name" value="CYP9F3-RELATED"/>
    <property type="match status" value="1"/>
</dbReference>
<accession>A0AAW1TZY1</accession>
<comment type="subcellular location">
    <subcellularLocation>
        <location evidence="3">Endoplasmic reticulum membrane</location>
        <topology evidence="3">Peripheral membrane protein</topology>
    </subcellularLocation>
    <subcellularLocation>
        <location evidence="2">Microsome membrane</location>
        <topology evidence="2">Peripheral membrane protein</topology>
    </subcellularLocation>
</comment>
<evidence type="ECO:0000256" key="2">
    <source>
        <dbReference type="ARBA" id="ARBA00004174"/>
    </source>
</evidence>
<dbReference type="SUPFAM" id="SSF48264">
    <property type="entry name" value="Cytochrome P450"/>
    <property type="match status" value="1"/>
</dbReference>
<keyword evidence="5 13" id="KW-0349">Heme</keyword>
<evidence type="ECO:0000256" key="12">
    <source>
        <dbReference type="ARBA" id="ARBA00023136"/>
    </source>
</evidence>
<dbReference type="GO" id="GO:0004497">
    <property type="term" value="F:monooxygenase activity"/>
    <property type="evidence" value="ECO:0007669"/>
    <property type="project" value="UniProtKB-KW"/>
</dbReference>
<evidence type="ECO:0000256" key="11">
    <source>
        <dbReference type="ARBA" id="ARBA00023033"/>
    </source>
</evidence>
<keyword evidence="7" id="KW-0256">Endoplasmic reticulum</keyword>
<evidence type="ECO:0000313" key="15">
    <source>
        <dbReference type="Proteomes" id="UP001431783"/>
    </source>
</evidence>
<evidence type="ECO:0000256" key="1">
    <source>
        <dbReference type="ARBA" id="ARBA00001971"/>
    </source>
</evidence>
<evidence type="ECO:0000256" key="5">
    <source>
        <dbReference type="ARBA" id="ARBA00022617"/>
    </source>
</evidence>
<dbReference type="InterPro" id="IPR050476">
    <property type="entry name" value="Insect_CytP450_Detox"/>
</dbReference>
<evidence type="ECO:0000256" key="9">
    <source>
        <dbReference type="ARBA" id="ARBA00023002"/>
    </source>
</evidence>
<evidence type="ECO:0000256" key="7">
    <source>
        <dbReference type="ARBA" id="ARBA00022824"/>
    </source>
</evidence>
<keyword evidence="10 13" id="KW-0408">Iron</keyword>
<keyword evidence="6 13" id="KW-0479">Metal-binding</keyword>
<keyword evidence="9" id="KW-0560">Oxidoreductase</keyword>
<evidence type="ECO:0000256" key="10">
    <source>
        <dbReference type="ARBA" id="ARBA00023004"/>
    </source>
</evidence>
<dbReference type="PRINTS" id="PR00463">
    <property type="entry name" value="EP450I"/>
</dbReference>
<evidence type="ECO:0000256" key="4">
    <source>
        <dbReference type="ARBA" id="ARBA00010617"/>
    </source>
</evidence>
<proteinExistence type="inferred from homology"/>
<dbReference type="GO" id="GO:0020037">
    <property type="term" value="F:heme binding"/>
    <property type="evidence" value="ECO:0007669"/>
    <property type="project" value="InterPro"/>
</dbReference>
<comment type="cofactor">
    <cofactor evidence="1 13">
        <name>heme</name>
        <dbReference type="ChEBI" id="CHEBI:30413"/>
    </cofactor>
</comment>
<dbReference type="Gene3D" id="1.10.630.10">
    <property type="entry name" value="Cytochrome P450"/>
    <property type="match status" value="1"/>
</dbReference>
<evidence type="ECO:0000256" key="13">
    <source>
        <dbReference type="PIRSR" id="PIRSR602401-1"/>
    </source>
</evidence>
<dbReference type="InterPro" id="IPR002401">
    <property type="entry name" value="Cyt_P450_E_grp-I"/>
</dbReference>
<dbReference type="GO" id="GO:0005506">
    <property type="term" value="F:iron ion binding"/>
    <property type="evidence" value="ECO:0007669"/>
    <property type="project" value="InterPro"/>
</dbReference>
<keyword evidence="15" id="KW-1185">Reference proteome</keyword>
<feature type="binding site" description="axial binding residue" evidence="13">
    <location>
        <position position="121"/>
    </location>
    <ligand>
        <name>heme</name>
        <dbReference type="ChEBI" id="CHEBI:30413"/>
    </ligand>
    <ligandPart>
        <name>Fe</name>
        <dbReference type="ChEBI" id="CHEBI:18248"/>
    </ligandPart>
</feature>
<comment type="caution">
    <text evidence="14">The sequence shown here is derived from an EMBL/GenBank/DDBJ whole genome shotgun (WGS) entry which is preliminary data.</text>
</comment>
<gene>
    <name evidence="14" type="ORF">WA026_023525</name>
</gene>
<name>A0AAW1TZY1_9CUCU</name>
<dbReference type="InterPro" id="IPR001128">
    <property type="entry name" value="Cyt_P450"/>
</dbReference>
<evidence type="ECO:0000313" key="14">
    <source>
        <dbReference type="EMBL" id="KAK9873662.1"/>
    </source>
</evidence>
<evidence type="ECO:0000256" key="8">
    <source>
        <dbReference type="ARBA" id="ARBA00022848"/>
    </source>
</evidence>
<evidence type="ECO:0000256" key="3">
    <source>
        <dbReference type="ARBA" id="ARBA00004406"/>
    </source>
</evidence>
<sequence>MRKQMNIKRSDMFELLMEERYGKKRVEETEESIQGSFYENVGGSGLLVHSLIVLLEPEEPEEKSVTLDVDEYAIIPILAVYHDSQYFEDPEKFIPERFSSENRRNIITYTYFPFGVCPRNCIGSRFALLEIKAVLFHILCHFEIVPTQETNIPLQIDKSSFNVKSVNGFPLGLKRRV</sequence>
<dbReference type="EMBL" id="JARQZJ010000025">
    <property type="protein sequence ID" value="KAK9873662.1"/>
    <property type="molecule type" value="Genomic_DNA"/>
</dbReference>
<dbReference type="PANTHER" id="PTHR24292">
    <property type="entry name" value="CYTOCHROME P450"/>
    <property type="match status" value="1"/>
</dbReference>
<organism evidence="14 15">
    <name type="scientific">Henosepilachna vigintioctopunctata</name>
    <dbReference type="NCBI Taxonomy" id="420089"/>
    <lineage>
        <taxon>Eukaryota</taxon>
        <taxon>Metazoa</taxon>
        <taxon>Ecdysozoa</taxon>
        <taxon>Arthropoda</taxon>
        <taxon>Hexapoda</taxon>
        <taxon>Insecta</taxon>
        <taxon>Pterygota</taxon>
        <taxon>Neoptera</taxon>
        <taxon>Endopterygota</taxon>
        <taxon>Coleoptera</taxon>
        <taxon>Polyphaga</taxon>
        <taxon>Cucujiformia</taxon>
        <taxon>Coccinelloidea</taxon>
        <taxon>Coccinellidae</taxon>
        <taxon>Epilachninae</taxon>
        <taxon>Epilachnini</taxon>
        <taxon>Henosepilachna</taxon>
    </lineage>
</organism>
<dbReference type="InterPro" id="IPR036396">
    <property type="entry name" value="Cyt_P450_sf"/>
</dbReference>
<protein>
    <recommendedName>
        <fullName evidence="16">Cytochrome P450</fullName>
    </recommendedName>
</protein>
<dbReference type="GO" id="GO:0005789">
    <property type="term" value="C:endoplasmic reticulum membrane"/>
    <property type="evidence" value="ECO:0007669"/>
    <property type="project" value="UniProtKB-SubCell"/>
</dbReference>
<reference evidence="14 15" key="1">
    <citation type="submission" date="2023-03" db="EMBL/GenBank/DDBJ databases">
        <title>Genome insight into feeding habits of ladybird beetles.</title>
        <authorList>
            <person name="Li H.-S."/>
            <person name="Huang Y.-H."/>
            <person name="Pang H."/>
        </authorList>
    </citation>
    <scope>NUCLEOTIDE SEQUENCE [LARGE SCALE GENOMIC DNA]</scope>
    <source>
        <strain evidence="14">SYSU_2023b</strain>
        <tissue evidence="14">Whole body</tissue>
    </source>
</reference>
<keyword evidence="11" id="KW-0503">Monooxygenase</keyword>
<keyword evidence="8" id="KW-0492">Microsome</keyword>